<sequence length="418" mass="48303">MLTLKQKEQFNEILESLGQNLDITETQFNAAVTSYKSVGSWLSKDDSELAPYNPTIKPQGSFILGTIIKPISDDDDLDIDLVCELSKKNDSWTQFDIKKIVGDQLKANKRIDDLLDEEGRRCWTLKYRQESDSLKEKYHMDILPAITNEGYTVILNESYTKAFSAAEINKLSISITDKESDNYYTSNMPEDWHKSNPFGYAQWFFSKASAQQSRKMFSLNESVKPVPTFQKERFPLQRVVQILKRHRDILYQDKSEKERKCKPISIIITTLASHAYKGETNILEALSNVINSMHEYIEDYNPNTGEKEKWVGNPINSLENFADKWKEFPERQTHFYDWLNKIKIDIENITSQVDRGLNFINESMNKPFGEKLIEKTFSKIKNKGLLKSSSTILSASVAQNIDTELPKKLPKTKREGFQ</sequence>
<reference evidence="2 3" key="1">
    <citation type="submission" date="2019-03" db="EMBL/GenBank/DDBJ databases">
        <title>Algoriphagus aquimaris sp. nov., isolated form marine sediment in Pohang, Korea.</title>
        <authorList>
            <person name="Kim J."/>
            <person name="Yoon S.-H."/>
            <person name="Lee S.-S."/>
        </authorList>
    </citation>
    <scope>NUCLEOTIDE SEQUENCE [LARGE SCALE GENOMIC DNA]</scope>
    <source>
        <strain evidence="2 3">F21</strain>
    </source>
</reference>
<dbReference type="Proteomes" id="UP000295438">
    <property type="component" value="Unassembled WGS sequence"/>
</dbReference>
<evidence type="ECO:0000313" key="2">
    <source>
        <dbReference type="EMBL" id="TDK48145.1"/>
    </source>
</evidence>
<evidence type="ECO:0000313" key="3">
    <source>
        <dbReference type="Proteomes" id="UP000295438"/>
    </source>
</evidence>
<dbReference type="InterPro" id="IPR006116">
    <property type="entry name" value="NT_2-5OAS_ClassI-CCAase"/>
</dbReference>
<dbReference type="CDD" id="cd05400">
    <property type="entry name" value="NT_2-5OAS_ClassI-CCAase"/>
    <property type="match status" value="1"/>
</dbReference>
<dbReference type="EMBL" id="SMUW01000027">
    <property type="protein sequence ID" value="TDK48145.1"/>
    <property type="molecule type" value="Genomic_DNA"/>
</dbReference>
<organism evidence="2 3">
    <name type="scientific">Algoriphagus formosus</name>
    <dbReference type="NCBI Taxonomy" id="2007308"/>
    <lineage>
        <taxon>Bacteria</taxon>
        <taxon>Pseudomonadati</taxon>
        <taxon>Bacteroidota</taxon>
        <taxon>Cytophagia</taxon>
        <taxon>Cytophagales</taxon>
        <taxon>Cyclobacteriaceae</taxon>
        <taxon>Algoriphagus</taxon>
    </lineage>
</organism>
<gene>
    <name evidence="2" type="ORF">E1898_03795</name>
</gene>
<dbReference type="GO" id="GO:0051607">
    <property type="term" value="P:defense response to virus"/>
    <property type="evidence" value="ECO:0007669"/>
    <property type="project" value="UniProtKB-KW"/>
</dbReference>
<comment type="caution">
    <text evidence="2">The sequence shown here is derived from an EMBL/GenBank/DDBJ whole genome shotgun (WGS) entry which is preliminary data.</text>
</comment>
<keyword evidence="2" id="KW-0808">Transferase</keyword>
<protein>
    <submittedName>
        <fullName evidence="2">Nucleotidyltransferase</fullName>
    </submittedName>
</protein>
<keyword evidence="3" id="KW-1185">Reference proteome</keyword>
<accession>A0A4R5V924</accession>
<evidence type="ECO:0000256" key="1">
    <source>
        <dbReference type="ARBA" id="ARBA00023118"/>
    </source>
</evidence>
<keyword evidence="1" id="KW-0051">Antiviral defense</keyword>
<dbReference type="AlphaFoldDB" id="A0A4R5V924"/>
<dbReference type="RefSeq" id="WP_133389881.1">
    <property type="nucleotide sequence ID" value="NZ_SMUW01000027.1"/>
</dbReference>
<dbReference type="Pfam" id="PF18144">
    <property type="entry name" value="SMODS"/>
    <property type="match status" value="1"/>
</dbReference>
<proteinExistence type="predicted"/>
<name>A0A4R5V924_9BACT</name>
<dbReference type="GO" id="GO:0016779">
    <property type="term" value="F:nucleotidyltransferase activity"/>
    <property type="evidence" value="ECO:0007669"/>
    <property type="project" value="InterPro"/>
</dbReference>